<feature type="compositionally biased region" description="Low complexity" evidence="1">
    <location>
        <begin position="716"/>
        <end position="726"/>
    </location>
</feature>
<feature type="region of interest" description="Disordered" evidence="1">
    <location>
        <begin position="698"/>
        <end position="726"/>
    </location>
</feature>
<dbReference type="EMBL" id="LR797401">
    <property type="protein sequence ID" value="CAB4213841.1"/>
    <property type="molecule type" value="Genomic_DNA"/>
</dbReference>
<dbReference type="EMBL" id="LR796867">
    <property type="protein sequence ID" value="CAB4171382.1"/>
    <property type="molecule type" value="Genomic_DNA"/>
</dbReference>
<feature type="compositionally biased region" description="Polar residues" evidence="1">
    <location>
        <begin position="655"/>
        <end position="666"/>
    </location>
</feature>
<proteinExistence type="predicted"/>
<organism evidence="5">
    <name type="scientific">uncultured Caudovirales phage</name>
    <dbReference type="NCBI Taxonomy" id="2100421"/>
    <lineage>
        <taxon>Viruses</taxon>
        <taxon>Duplodnaviria</taxon>
        <taxon>Heunggongvirae</taxon>
        <taxon>Uroviricota</taxon>
        <taxon>Caudoviricetes</taxon>
        <taxon>Peduoviridae</taxon>
        <taxon>Maltschvirus</taxon>
        <taxon>Maltschvirus maltsch</taxon>
    </lineage>
</organism>
<feature type="compositionally biased region" description="Basic and acidic residues" evidence="1">
    <location>
        <begin position="703"/>
        <end position="715"/>
    </location>
</feature>
<evidence type="ECO:0000313" key="4">
    <source>
        <dbReference type="EMBL" id="CAB4213841.1"/>
    </source>
</evidence>
<feature type="compositionally biased region" description="Basic and acidic residues" evidence="1">
    <location>
        <begin position="593"/>
        <end position="602"/>
    </location>
</feature>
<feature type="region of interest" description="Disordered" evidence="1">
    <location>
        <begin position="583"/>
        <end position="603"/>
    </location>
</feature>
<name>A0A6J7XC27_9CAUD</name>
<feature type="region of interest" description="Disordered" evidence="1">
    <location>
        <begin position="643"/>
        <end position="666"/>
    </location>
</feature>
<reference evidence="5" key="1">
    <citation type="submission" date="2020-05" db="EMBL/GenBank/DDBJ databases">
        <authorList>
            <person name="Chiriac C."/>
            <person name="Salcher M."/>
            <person name="Ghai R."/>
            <person name="Kavagutti S V."/>
        </authorList>
    </citation>
    <scope>NUCLEOTIDE SEQUENCE</scope>
</reference>
<accession>A0A6J7XC27</accession>
<protein>
    <submittedName>
        <fullName evidence="5">Uncharacterized protein</fullName>
    </submittedName>
</protein>
<sequence>MSLKSEQINGQEPDPLIASLTGIIAQYDREFDKWKKRSKKIIERYRDDNRSANNGGASVRFNILWSNVQTLVPATFARLPEPDVSRLFLDNDPVGRVAALILERAIKYEIEHYPDYAASMRQCVFDRFLGGRGTSWVRYEPHFKAAQAGLPTDGVEISEDIDEPGEELDYECSPVDYVHWEDFGHSVARTWEEVTHVWRVVYLNEDAVEERFGEEMAKEIPYDSSPEKKERAVSGEKNPKQAKIYEIWDKDKKRAYWYSKSLTKIIDQRDDPLGLAEFWPCPKPLFATITNETLVPVPDYTLYQDQARDLDILSDRIDGLIKAMQVKGVYDASVPELARLFTEGGNTDLIPVKNYQAFSEKNGLRGAIDIVDLSPFADALKQCYLAFSQVKEYIYEITGISDIVRGQTNPNETLGAQQIKQNFVGLRLKDMQHGVAKFCAEAICIKGQIICAKYSPETILRISAAEQLSESDRPLIPQAMALLIGDARMADPEASQGPNPTREFRIDIETDSLVEMDEATNKQDRLEFLKATGAFIKEAFPVIQASPAAAPLLVAMLKFGVTAFKVGRTIEGDFDLALDQLKQQAAQPQQPKPDPEMERVKADTQIQQARVQADQQTNQMKMQAAQQETQVKMQADAQMEQMHMQAESERHMRELQSSAAESQRTAAMQQDTELKKAALQIAGQIEVARITSAAQERAAAKTAEAESEHEAKESAQAEASEQAGAQTQEVMNRLLETQAELLKTLTLPKQVMRDDEGRIIGMQVIK</sequence>
<evidence type="ECO:0000313" key="5">
    <source>
        <dbReference type="EMBL" id="CAB5228394.1"/>
    </source>
</evidence>
<gene>
    <name evidence="3" type="ORF">UFOVP1095_5</name>
    <name evidence="4" type="ORF">UFOVP1452_5</name>
    <name evidence="5" type="ORF">UFOVP1540_34</name>
    <name evidence="2" type="ORF">UFOVP918_5</name>
</gene>
<dbReference type="EMBL" id="LR798384">
    <property type="protein sequence ID" value="CAB5228394.1"/>
    <property type="molecule type" value="Genomic_DNA"/>
</dbReference>
<evidence type="ECO:0000256" key="1">
    <source>
        <dbReference type="SAM" id="MobiDB-lite"/>
    </source>
</evidence>
<evidence type="ECO:0000313" key="2">
    <source>
        <dbReference type="EMBL" id="CAB4171382.1"/>
    </source>
</evidence>
<dbReference type="EMBL" id="LR797032">
    <property type="protein sequence ID" value="CAB4182354.1"/>
    <property type="molecule type" value="Genomic_DNA"/>
</dbReference>
<evidence type="ECO:0000313" key="3">
    <source>
        <dbReference type="EMBL" id="CAB4182354.1"/>
    </source>
</evidence>